<proteinExistence type="inferred from homology"/>
<dbReference type="GO" id="GO:0005524">
    <property type="term" value="F:ATP binding"/>
    <property type="evidence" value="ECO:0007669"/>
    <property type="project" value="UniProtKB-KW"/>
</dbReference>
<feature type="domain" description="ABC transporter" evidence="10">
    <location>
        <begin position="12"/>
        <end position="252"/>
    </location>
</feature>
<evidence type="ECO:0000256" key="3">
    <source>
        <dbReference type="ARBA" id="ARBA00022448"/>
    </source>
</evidence>
<keyword evidence="3" id="KW-0813">Transport</keyword>
<dbReference type="PANTHER" id="PTHR43553">
    <property type="entry name" value="HEAVY METAL TRANSPORTER"/>
    <property type="match status" value="1"/>
</dbReference>
<dbReference type="EMBL" id="AP011854">
    <property type="protein sequence ID" value="BAJ48102.1"/>
    <property type="molecule type" value="Genomic_DNA"/>
</dbReference>
<gene>
    <name evidence="12" type="ORF">CSUB_C1033</name>
    <name evidence="11" type="ORF">HGMM_F28A01C15</name>
</gene>
<dbReference type="CDD" id="cd03225">
    <property type="entry name" value="ABC_cobalt_CbiO_domain1"/>
    <property type="match status" value="1"/>
</dbReference>
<keyword evidence="4" id="KW-1003">Cell membrane</keyword>
<evidence type="ECO:0000256" key="7">
    <source>
        <dbReference type="ARBA" id="ARBA00022967"/>
    </source>
</evidence>
<dbReference type="Pfam" id="PF00005">
    <property type="entry name" value="ABC_tran"/>
    <property type="match status" value="1"/>
</dbReference>
<evidence type="ECO:0000256" key="5">
    <source>
        <dbReference type="ARBA" id="ARBA00022741"/>
    </source>
</evidence>
<comment type="subcellular location">
    <subcellularLocation>
        <location evidence="1">Cell membrane</location>
    </subcellularLocation>
</comment>
<dbReference type="STRING" id="311458.CSUB_C1033"/>
<dbReference type="AlphaFoldDB" id="E6N733"/>
<dbReference type="Proteomes" id="UP000008120">
    <property type="component" value="Chromosome"/>
</dbReference>
<evidence type="ECO:0000256" key="1">
    <source>
        <dbReference type="ARBA" id="ARBA00004236"/>
    </source>
</evidence>
<dbReference type="InterPro" id="IPR003439">
    <property type="entry name" value="ABC_transporter-like_ATP-bd"/>
</dbReference>
<evidence type="ECO:0000256" key="8">
    <source>
        <dbReference type="ARBA" id="ARBA00023136"/>
    </source>
</evidence>
<comment type="function">
    <text evidence="9">Probably part of an ABC transporter complex. Responsible for energy coupling to the transport system.</text>
</comment>
<accession>E6N733</accession>
<dbReference type="InterPro" id="IPR003593">
    <property type="entry name" value="AAA+_ATPase"/>
</dbReference>
<keyword evidence="6 11" id="KW-0067">ATP-binding</keyword>
<dbReference type="GO" id="GO:0042626">
    <property type="term" value="F:ATPase-coupled transmembrane transporter activity"/>
    <property type="evidence" value="ECO:0007669"/>
    <property type="project" value="TreeGrafter"/>
</dbReference>
<dbReference type="InterPro" id="IPR050095">
    <property type="entry name" value="ECF_ABC_transporter_ATP-bd"/>
</dbReference>
<evidence type="ECO:0000313" key="13">
    <source>
        <dbReference type="Proteomes" id="UP000008120"/>
    </source>
</evidence>
<dbReference type="InterPro" id="IPR027417">
    <property type="entry name" value="P-loop_NTPase"/>
</dbReference>
<dbReference type="SMART" id="SM00382">
    <property type="entry name" value="AAA"/>
    <property type="match status" value="1"/>
</dbReference>
<protein>
    <submittedName>
        <fullName evidence="11">Cobalt/nickel ABC transporter ATP-binding protein</fullName>
    </submittedName>
</protein>
<dbReference type="InterPro" id="IPR015856">
    <property type="entry name" value="ABC_transpr_CbiO/EcfA_su"/>
</dbReference>
<keyword evidence="7" id="KW-1278">Translocase</keyword>
<dbReference type="EMBL" id="BA000048">
    <property type="protein sequence ID" value="BAJ50885.1"/>
    <property type="molecule type" value="Genomic_DNA"/>
</dbReference>
<keyword evidence="5" id="KW-0547">Nucleotide-binding</keyword>
<dbReference type="GO" id="GO:0043190">
    <property type="term" value="C:ATP-binding cassette (ABC) transporter complex"/>
    <property type="evidence" value="ECO:0007669"/>
    <property type="project" value="TreeGrafter"/>
</dbReference>
<sequence>MFTVLDIGRYPVLVENLSYSYPSKPNVLKNVTLKVERGEAVGIIGPNGAGKSTLCKALNGLVPHFYGGRISGRVYVAGMDTLKHTVAELATKVGLVFQEPETQLSGLALTVEDEISFGLAMLGYPKDVIKTRTAEAIKRVGLQGLERRSPFELSGGQQQRLAIATVLAMRPEVIVLDEPTSQLDPIGKAQVFDVLRELLRDGTTIVVAEHEIEELATFTNRMLLLNNGRVLCEGSAKDVLNQVELLKSVGVDPPSVTELAHLVKKFYQLGIIKYPITLEEAVSIFAELLVRGGAK</sequence>
<dbReference type="PROSITE" id="PS00211">
    <property type="entry name" value="ABC_TRANSPORTER_1"/>
    <property type="match status" value="1"/>
</dbReference>
<reference evidence="11 13" key="2">
    <citation type="journal article" date="2011" name="Nucleic Acids Res.">
        <title>Insights into the evolution of Archaea and eukaryotic protein modifier systems revealed by the genome of a novel archaeal group.</title>
        <authorList>
            <person name="Nunoura T."/>
            <person name="Takaki Y."/>
            <person name="Kakuta J."/>
            <person name="Nishi S."/>
            <person name="Sugahara J."/>
            <person name="Kazama H."/>
            <person name="Chee G."/>
            <person name="Hattori M."/>
            <person name="Kanai A."/>
            <person name="Atomi H."/>
            <person name="Takai K."/>
            <person name="Takami H."/>
        </authorList>
    </citation>
    <scope>NUCLEOTIDE SEQUENCE [LARGE SCALE GENOMIC DNA]</scope>
</reference>
<organism evidence="11 13">
    <name type="scientific">Caldiarchaeum subterraneum</name>
    <dbReference type="NCBI Taxonomy" id="311458"/>
    <lineage>
        <taxon>Archaea</taxon>
        <taxon>Nitrososphaerota</taxon>
        <taxon>Candidatus Caldarchaeales</taxon>
        <taxon>Candidatus Caldarchaeaceae</taxon>
        <taxon>Candidatus Caldarchaeum</taxon>
    </lineage>
</organism>
<evidence type="ECO:0000313" key="11">
    <source>
        <dbReference type="EMBL" id="BAJ48102.1"/>
    </source>
</evidence>
<dbReference type="FunFam" id="3.40.50.300:FF:000224">
    <property type="entry name" value="Energy-coupling factor transporter ATP-binding protein EcfA"/>
    <property type="match status" value="1"/>
</dbReference>
<evidence type="ECO:0000256" key="2">
    <source>
        <dbReference type="ARBA" id="ARBA00005417"/>
    </source>
</evidence>
<dbReference type="KEGG" id="csu:CSUB_C1033"/>
<evidence type="ECO:0000256" key="9">
    <source>
        <dbReference type="ARBA" id="ARBA00025157"/>
    </source>
</evidence>
<comment type="similarity">
    <text evidence="2">Belongs to the ABC transporter superfamily.</text>
</comment>
<dbReference type="PROSITE" id="PS50893">
    <property type="entry name" value="ABC_TRANSPORTER_2"/>
    <property type="match status" value="1"/>
</dbReference>
<dbReference type="Gene3D" id="3.40.50.300">
    <property type="entry name" value="P-loop containing nucleotide triphosphate hydrolases"/>
    <property type="match status" value="1"/>
</dbReference>
<dbReference type="InterPro" id="IPR017871">
    <property type="entry name" value="ABC_transporter-like_CS"/>
</dbReference>
<dbReference type="PANTHER" id="PTHR43553:SF21">
    <property type="entry name" value="ABC TRANSPORTER ATP-BINDING PROTEIN MA_1418-RELATED"/>
    <property type="match status" value="1"/>
</dbReference>
<evidence type="ECO:0000256" key="6">
    <source>
        <dbReference type="ARBA" id="ARBA00022840"/>
    </source>
</evidence>
<dbReference type="BioCyc" id="CCAL311458:G131R-1040-MONOMER"/>
<evidence type="ECO:0000256" key="4">
    <source>
        <dbReference type="ARBA" id="ARBA00022475"/>
    </source>
</evidence>
<name>E6N733_CALS0</name>
<reference evidence="11 13" key="1">
    <citation type="journal article" date="2005" name="Environ. Microbiol.">
        <title>Genetic and functional properties of uncultivated thermophilic crenarchaeotes from a subsurface gold mine as revealed by analysis of genome fragments.</title>
        <authorList>
            <person name="Nunoura T."/>
            <person name="Hirayama H."/>
            <person name="Takami H."/>
            <person name="Oida H."/>
            <person name="Nishi S."/>
            <person name="Shimamura S."/>
            <person name="Suzuki Y."/>
            <person name="Inagaki F."/>
            <person name="Takai K."/>
            <person name="Nealson K.H."/>
            <person name="Horikoshi K."/>
        </authorList>
    </citation>
    <scope>NUCLEOTIDE SEQUENCE [LARGE SCALE GENOMIC DNA]</scope>
</reference>
<dbReference type="GO" id="GO:0016887">
    <property type="term" value="F:ATP hydrolysis activity"/>
    <property type="evidence" value="ECO:0007669"/>
    <property type="project" value="InterPro"/>
</dbReference>
<dbReference type="SUPFAM" id="SSF52540">
    <property type="entry name" value="P-loop containing nucleoside triphosphate hydrolases"/>
    <property type="match status" value="1"/>
</dbReference>
<keyword evidence="8" id="KW-0472">Membrane</keyword>
<evidence type="ECO:0000313" key="12">
    <source>
        <dbReference type="EMBL" id="BAJ50885.1"/>
    </source>
</evidence>
<evidence type="ECO:0000259" key="10">
    <source>
        <dbReference type="PROSITE" id="PS50893"/>
    </source>
</evidence>